<sequence>METGAAVAGVVSTFETGANLVQQIRKRSKKKKGEQAIKEKLLQEALESGERQISELYSRHLNESGTGIQIGDAVSRERLQHIAVTMQSELIRSLQLALKFDNAKLDLTKLQEDAVMSKRNTMSVLDELRSRVQQPTSPQSSSISQFSSRAMPPEDFFPQELHQFPPLQMQYSAQQLFPPQNPTSQWNRALPPRPSIDSMSMSFRSFASSIRKPSTTSTLPSSAEGSNSRGGSGLSRFLSARRNAHKRASSSSSMASSTFATNLMPRQETPMPGQLRELKVEDPQYELPAAGIERPLLDYKIPVPEPETRFHPAMNRDGEASESNSASSQISAPSDMSDEKDSVVSADYYQDSVRPPRSPHPVDIAFALPPSHSQLYSSAYASQLQPMRSPASSISTASMMPSSIAFDAGRDSSDISPRTYPSLGPSRNNDDPNQRTYPRPMSAKTTAASIHSTFSTVYVPSSQFRYPNDSTATVKGSPRLLTGRPDRHNNYWGFCKGAWTVRSEWRKGLSTYEVPTGMYNSKTVWKCKYCSFEGDVFGARKPYDIDQKVYQAGSSGVQYRWLFLAKSHMKRKSVLPSMATPFTRGNQAEEKCYGCVFCVGEGKETAVYADVEALCEHLINEHGTGSGRGVSEKLMVENNCIAGRKAGSKEIFDVNIPHVVEIA</sequence>
<evidence type="ECO:0000313" key="3">
    <source>
        <dbReference type="Proteomes" id="UP000447873"/>
    </source>
</evidence>
<dbReference type="EMBL" id="WNWS01000584">
    <property type="protein sequence ID" value="KAE9965540.1"/>
    <property type="molecule type" value="Genomic_DNA"/>
</dbReference>
<feature type="compositionally biased region" description="Basic and acidic residues" evidence="1">
    <location>
        <begin position="306"/>
        <end position="319"/>
    </location>
</feature>
<proteinExistence type="predicted"/>
<organism evidence="2 3">
    <name type="scientific">Venturia inaequalis</name>
    <name type="common">Apple scab fungus</name>
    <dbReference type="NCBI Taxonomy" id="5025"/>
    <lineage>
        <taxon>Eukaryota</taxon>
        <taxon>Fungi</taxon>
        <taxon>Dikarya</taxon>
        <taxon>Ascomycota</taxon>
        <taxon>Pezizomycotina</taxon>
        <taxon>Dothideomycetes</taxon>
        <taxon>Pleosporomycetidae</taxon>
        <taxon>Venturiales</taxon>
        <taxon>Venturiaceae</taxon>
        <taxon>Venturia</taxon>
    </lineage>
</organism>
<dbReference type="Proteomes" id="UP000447873">
    <property type="component" value="Unassembled WGS sequence"/>
</dbReference>
<name>A0A8H3U8Z3_VENIN</name>
<feature type="compositionally biased region" description="Low complexity" evidence="1">
    <location>
        <begin position="131"/>
        <end position="149"/>
    </location>
</feature>
<feature type="region of interest" description="Disordered" evidence="1">
    <location>
        <begin position="177"/>
        <end position="269"/>
    </location>
</feature>
<feature type="compositionally biased region" description="Polar residues" evidence="1">
    <location>
        <begin position="177"/>
        <end position="187"/>
    </location>
</feature>
<feature type="compositionally biased region" description="Low complexity" evidence="1">
    <location>
        <begin position="198"/>
        <end position="209"/>
    </location>
</feature>
<comment type="caution">
    <text evidence="2">The sequence shown here is derived from an EMBL/GenBank/DDBJ whole genome shotgun (WGS) entry which is preliminary data.</text>
</comment>
<feature type="compositionally biased region" description="Low complexity" evidence="1">
    <location>
        <begin position="321"/>
        <end position="335"/>
    </location>
</feature>
<accession>A0A8H3U8Z3</accession>
<feature type="compositionally biased region" description="Polar residues" evidence="1">
    <location>
        <begin position="211"/>
        <end position="224"/>
    </location>
</feature>
<evidence type="ECO:0000313" key="2">
    <source>
        <dbReference type="EMBL" id="KAE9965540.1"/>
    </source>
</evidence>
<reference evidence="2 3" key="1">
    <citation type="submission" date="2018-12" db="EMBL/GenBank/DDBJ databases">
        <title>Venturia inaequalis Genome Resource.</title>
        <authorList>
            <person name="Lichtner F.J."/>
        </authorList>
    </citation>
    <scope>NUCLEOTIDE SEQUENCE [LARGE SCALE GENOMIC DNA]</scope>
    <source>
        <strain evidence="2 3">120213</strain>
    </source>
</reference>
<feature type="region of interest" description="Disordered" evidence="1">
    <location>
        <begin position="405"/>
        <end position="440"/>
    </location>
</feature>
<protein>
    <submittedName>
        <fullName evidence="2">Uncharacterized protein</fullName>
    </submittedName>
</protein>
<gene>
    <name evidence="2" type="ORF">EG328_009587</name>
</gene>
<dbReference type="AlphaFoldDB" id="A0A8H3U8Z3"/>
<evidence type="ECO:0000256" key="1">
    <source>
        <dbReference type="SAM" id="MobiDB-lite"/>
    </source>
</evidence>
<feature type="region of interest" description="Disordered" evidence="1">
    <location>
        <begin position="305"/>
        <end position="342"/>
    </location>
</feature>
<feature type="region of interest" description="Disordered" evidence="1">
    <location>
        <begin position="129"/>
        <end position="159"/>
    </location>
</feature>